<dbReference type="Proteomes" id="UP000320055">
    <property type="component" value="Unassembled WGS sequence"/>
</dbReference>
<evidence type="ECO:0000256" key="2">
    <source>
        <dbReference type="ARBA" id="ARBA00023125"/>
    </source>
</evidence>
<proteinExistence type="predicted"/>
<accession>A0A563VQU3</accession>
<dbReference type="PROSITE" id="PS00041">
    <property type="entry name" value="HTH_ARAC_FAMILY_1"/>
    <property type="match status" value="1"/>
</dbReference>
<dbReference type="RefSeq" id="WP_144872062.1">
    <property type="nucleotide sequence ID" value="NZ_LR213966.1"/>
</dbReference>
<protein>
    <submittedName>
        <fullName evidence="6">AraC family transcriptional regulator</fullName>
    </submittedName>
</protein>
<dbReference type="GO" id="GO:0043565">
    <property type="term" value="F:sequence-specific DNA binding"/>
    <property type="evidence" value="ECO:0007669"/>
    <property type="project" value="InterPro"/>
</dbReference>
<feature type="domain" description="HTH araC/xylS-type" evidence="5">
    <location>
        <begin position="178"/>
        <end position="275"/>
    </location>
</feature>
<dbReference type="SUPFAM" id="SSF46689">
    <property type="entry name" value="Homeodomain-like"/>
    <property type="match status" value="2"/>
</dbReference>
<dbReference type="PANTHER" id="PTHR46796:SF2">
    <property type="entry name" value="TRANSCRIPTIONAL REGULATORY PROTEIN"/>
    <property type="match status" value="1"/>
</dbReference>
<dbReference type="GO" id="GO:0003700">
    <property type="term" value="F:DNA-binding transcription factor activity"/>
    <property type="evidence" value="ECO:0007669"/>
    <property type="project" value="InterPro"/>
</dbReference>
<keyword evidence="3" id="KW-0010">Activator</keyword>
<dbReference type="SUPFAM" id="SSF51215">
    <property type="entry name" value="Regulatory protein AraC"/>
    <property type="match status" value="1"/>
</dbReference>
<evidence type="ECO:0000259" key="5">
    <source>
        <dbReference type="PROSITE" id="PS01124"/>
    </source>
</evidence>
<dbReference type="EMBL" id="CAACVJ010000136">
    <property type="protein sequence ID" value="VEP13836.1"/>
    <property type="molecule type" value="Genomic_DNA"/>
</dbReference>
<evidence type="ECO:0000313" key="7">
    <source>
        <dbReference type="Proteomes" id="UP000320055"/>
    </source>
</evidence>
<dbReference type="Pfam" id="PF02311">
    <property type="entry name" value="AraC_binding"/>
    <property type="match status" value="1"/>
</dbReference>
<keyword evidence="4" id="KW-0804">Transcription</keyword>
<dbReference type="InterPro" id="IPR018060">
    <property type="entry name" value="HTH_AraC"/>
</dbReference>
<evidence type="ECO:0000256" key="4">
    <source>
        <dbReference type="ARBA" id="ARBA00023163"/>
    </source>
</evidence>
<dbReference type="Pfam" id="PF12833">
    <property type="entry name" value="HTH_18"/>
    <property type="match status" value="1"/>
</dbReference>
<dbReference type="InterPro" id="IPR050204">
    <property type="entry name" value="AraC_XylS_family_regulators"/>
</dbReference>
<dbReference type="AlphaFoldDB" id="A0A563VQU3"/>
<reference evidence="6 7" key="1">
    <citation type="submission" date="2019-01" db="EMBL/GenBank/DDBJ databases">
        <authorList>
            <person name="Brito A."/>
        </authorList>
    </citation>
    <scope>NUCLEOTIDE SEQUENCE [LARGE SCALE GENOMIC DNA]</scope>
    <source>
        <strain evidence="6">1</strain>
    </source>
</reference>
<dbReference type="InterPro" id="IPR037923">
    <property type="entry name" value="HTH-like"/>
</dbReference>
<keyword evidence="1" id="KW-0805">Transcription regulation</keyword>
<dbReference type="Gene3D" id="1.10.10.60">
    <property type="entry name" value="Homeodomain-like"/>
    <property type="match status" value="2"/>
</dbReference>
<name>A0A563VQU3_9CYAN</name>
<keyword evidence="7" id="KW-1185">Reference proteome</keyword>
<dbReference type="OrthoDB" id="516605at2"/>
<evidence type="ECO:0000256" key="3">
    <source>
        <dbReference type="ARBA" id="ARBA00023159"/>
    </source>
</evidence>
<dbReference type="InterPro" id="IPR018062">
    <property type="entry name" value="HTH_AraC-typ_CS"/>
</dbReference>
<dbReference type="PROSITE" id="PS01124">
    <property type="entry name" value="HTH_ARAC_FAMILY_2"/>
    <property type="match status" value="1"/>
</dbReference>
<evidence type="ECO:0000256" key="1">
    <source>
        <dbReference type="ARBA" id="ARBA00023015"/>
    </source>
</evidence>
<organism evidence="6 7">
    <name type="scientific">Hyella patelloides LEGE 07179</name>
    <dbReference type="NCBI Taxonomy" id="945734"/>
    <lineage>
        <taxon>Bacteria</taxon>
        <taxon>Bacillati</taxon>
        <taxon>Cyanobacteriota</taxon>
        <taxon>Cyanophyceae</taxon>
        <taxon>Pleurocapsales</taxon>
        <taxon>Hyellaceae</taxon>
        <taxon>Hyella</taxon>
    </lineage>
</organism>
<evidence type="ECO:0000313" key="6">
    <source>
        <dbReference type="EMBL" id="VEP13836.1"/>
    </source>
</evidence>
<sequence length="282" mass="32028">MKSQLHQEKAKFWCDRDLGNLELLRATYISHSFSRHTHESYAIGVVEAGIEGFRYQGSNHLAPPSSVVVVHPGEVHTGHAVTKSGWTYRMFYPETHLLQKAASELADCFQPLPYFPTAVIQDRQLAAQMCYLHLRLENSASKLEKESLLIWTFAQLISKYAQAPPSIKPITPEFSAVKQTQEYLRANYTENISLEQLSNLVNLKPLRLLRVFRKAMGLPPHAYLLQVRVTQAKKLLTMGISIAEVAVETGFSDQSHLHRHFKRFVGVTPGQYVRGFENRIIA</sequence>
<gene>
    <name evidence="6" type="ORF">H1P_2200016</name>
</gene>
<keyword evidence="2" id="KW-0238">DNA-binding</keyword>
<dbReference type="SMART" id="SM00342">
    <property type="entry name" value="HTH_ARAC"/>
    <property type="match status" value="1"/>
</dbReference>
<dbReference type="InterPro" id="IPR003313">
    <property type="entry name" value="AraC-bd"/>
</dbReference>
<dbReference type="PANTHER" id="PTHR46796">
    <property type="entry name" value="HTH-TYPE TRANSCRIPTIONAL ACTIVATOR RHAS-RELATED"/>
    <property type="match status" value="1"/>
</dbReference>
<dbReference type="InterPro" id="IPR009057">
    <property type="entry name" value="Homeodomain-like_sf"/>
</dbReference>